<dbReference type="EMBL" id="CP011454">
    <property type="protein sequence ID" value="AMW04524.1"/>
    <property type="molecule type" value="Genomic_DNA"/>
</dbReference>
<dbReference type="AlphaFoldDB" id="A0A143BJA6"/>
<organism evidence="2 3">
    <name type="scientific">Gemmatimonas phototrophica</name>
    <dbReference type="NCBI Taxonomy" id="1379270"/>
    <lineage>
        <taxon>Bacteria</taxon>
        <taxon>Pseudomonadati</taxon>
        <taxon>Gemmatimonadota</taxon>
        <taxon>Gemmatimonadia</taxon>
        <taxon>Gemmatimonadales</taxon>
        <taxon>Gemmatimonadaceae</taxon>
        <taxon>Gemmatimonas</taxon>
    </lineage>
</organism>
<keyword evidence="3" id="KW-1185">Reference proteome</keyword>
<dbReference type="STRING" id="1379270.GEMMAAP_06030"/>
<evidence type="ECO:0000313" key="2">
    <source>
        <dbReference type="EMBL" id="AMW04524.1"/>
    </source>
</evidence>
<evidence type="ECO:0000313" key="3">
    <source>
        <dbReference type="Proteomes" id="UP000076404"/>
    </source>
</evidence>
<proteinExistence type="predicted"/>
<evidence type="ECO:0008006" key="4">
    <source>
        <dbReference type="Google" id="ProtNLM"/>
    </source>
</evidence>
<keyword evidence="1" id="KW-0732">Signal</keyword>
<gene>
    <name evidence="2" type="ORF">GEMMAAP_06030</name>
</gene>
<feature type="signal peptide" evidence="1">
    <location>
        <begin position="1"/>
        <end position="26"/>
    </location>
</feature>
<dbReference type="KEGG" id="gph:GEMMAAP_06030"/>
<reference evidence="2 3" key="1">
    <citation type="journal article" date="2014" name="Proc. Natl. Acad. Sci. U.S.A.">
        <title>Functional type 2 photosynthetic reaction centers found in the rare bacterial phylum Gemmatimonadetes.</title>
        <authorList>
            <person name="Zeng Y."/>
            <person name="Feng F."/>
            <person name="Medova H."/>
            <person name="Dean J."/>
            <person name="Koblizek M."/>
        </authorList>
    </citation>
    <scope>NUCLEOTIDE SEQUENCE [LARGE SCALE GENOMIC DNA]</scope>
    <source>
        <strain evidence="2 3">AP64</strain>
    </source>
</reference>
<evidence type="ECO:0000256" key="1">
    <source>
        <dbReference type="SAM" id="SignalP"/>
    </source>
</evidence>
<feature type="chain" id="PRO_5007506916" description="Lipid A 3-O-deacylase" evidence="1">
    <location>
        <begin position="27"/>
        <end position="224"/>
    </location>
</feature>
<sequence length="224" mass="23844">MMRIKRGTQVLAVSVGAMVAPTPAVAQPQLLRGSALQWQVALSDAVSTRTASHNEFIDGDFSTVAVQVAKPLVRWRGATFSWLVEIQPVIRVLSGAPPERVPTLANDPAEAGNPERLARYSLRRSVGVGIAPFGAEAQMPLAAHTHLIVNVTSGGAWFSQVVPYGKATQANFTVAPGVAFQQDVGSQSAMAVGYALHHLSNASMGGANPGMNSHLLFLRWTRKR</sequence>
<protein>
    <recommendedName>
        <fullName evidence="4">Lipid A 3-O-deacylase</fullName>
    </recommendedName>
</protein>
<accession>A0A143BJA6</accession>
<name>A0A143BJA6_9BACT</name>
<dbReference type="eggNOG" id="ENOG50310MB">
    <property type="taxonomic scope" value="Bacteria"/>
</dbReference>
<dbReference type="InterPro" id="IPR018550">
    <property type="entry name" value="Lipid-A_deacylase-rel"/>
</dbReference>
<dbReference type="Pfam" id="PF09411">
    <property type="entry name" value="PagL"/>
    <property type="match status" value="1"/>
</dbReference>
<dbReference type="Gene3D" id="2.40.160.20">
    <property type="match status" value="1"/>
</dbReference>
<dbReference type="Proteomes" id="UP000076404">
    <property type="component" value="Chromosome"/>
</dbReference>
<reference evidence="2 3" key="2">
    <citation type="journal article" date="2016" name="Environ. Microbiol. Rep.">
        <title>Metagenomic evidence for the presence of phototrophic Gemmatimonadetes bacteria in diverse environments.</title>
        <authorList>
            <person name="Zeng Y."/>
            <person name="Baumbach J."/>
            <person name="Barbosa E.G."/>
            <person name="Azevedo V."/>
            <person name="Zhang C."/>
            <person name="Koblizek M."/>
        </authorList>
    </citation>
    <scope>NUCLEOTIDE SEQUENCE [LARGE SCALE GENOMIC DNA]</scope>
    <source>
        <strain evidence="2 3">AP64</strain>
    </source>
</reference>
<dbReference type="RefSeq" id="WP_026850259.1">
    <property type="nucleotide sequence ID" value="NZ_CP011454.1"/>
</dbReference>
<dbReference type="OrthoDB" id="1524617at2"/>